<name>A0A815YEB8_9BILA</name>
<organism evidence="1 2">
    <name type="scientific">Adineta steineri</name>
    <dbReference type="NCBI Taxonomy" id="433720"/>
    <lineage>
        <taxon>Eukaryota</taxon>
        <taxon>Metazoa</taxon>
        <taxon>Spiralia</taxon>
        <taxon>Gnathifera</taxon>
        <taxon>Rotifera</taxon>
        <taxon>Eurotatoria</taxon>
        <taxon>Bdelloidea</taxon>
        <taxon>Adinetida</taxon>
        <taxon>Adinetidae</taxon>
        <taxon>Adineta</taxon>
    </lineage>
</organism>
<accession>A0A815YEB8</accession>
<evidence type="ECO:0000313" key="1">
    <source>
        <dbReference type="EMBL" id="CAF1569392.1"/>
    </source>
</evidence>
<evidence type="ECO:0000313" key="2">
    <source>
        <dbReference type="Proteomes" id="UP000663845"/>
    </source>
</evidence>
<proteinExistence type="predicted"/>
<protein>
    <submittedName>
        <fullName evidence="1">Uncharacterized protein</fullName>
    </submittedName>
</protein>
<feature type="non-terminal residue" evidence="1">
    <location>
        <position position="59"/>
    </location>
</feature>
<reference evidence="1" key="1">
    <citation type="submission" date="2021-02" db="EMBL/GenBank/DDBJ databases">
        <authorList>
            <person name="Nowell W R."/>
        </authorList>
    </citation>
    <scope>NUCLEOTIDE SEQUENCE</scope>
</reference>
<dbReference type="AlphaFoldDB" id="A0A815YEB8"/>
<sequence length="59" mass="6016">MNQRMAGGISCSNYGGIIDCPTACGLIAGNAGDVNYYLGVFAPGTTAINYSFAQCSAIM</sequence>
<dbReference type="Proteomes" id="UP000663845">
    <property type="component" value="Unassembled WGS sequence"/>
</dbReference>
<gene>
    <name evidence="1" type="ORF">JYZ213_LOCUS47277</name>
</gene>
<comment type="caution">
    <text evidence="1">The sequence shown here is derived from an EMBL/GenBank/DDBJ whole genome shotgun (WGS) entry which is preliminary data.</text>
</comment>
<dbReference type="EMBL" id="CAJNOG010008618">
    <property type="protein sequence ID" value="CAF1569392.1"/>
    <property type="molecule type" value="Genomic_DNA"/>
</dbReference>